<comment type="caution">
    <text evidence="1">The sequence shown here is derived from an EMBL/GenBank/DDBJ whole genome shotgun (WGS) entry which is preliminary data.</text>
</comment>
<sequence length="838" mass="95025">MSGAEAIFGIAASGAGLVSLSIQLVESAAKLKRMYHAARDAPRIVARLQLGLETMALALRQLEQRRQQGSASDALLARCIAECELHTADIQELIDRMDDRLARDAKIGGRIYTAFKQRDVKELLDGLEKAKSSLELAYMMYLGEEQRRRDQAHTDLLARHGCLIRNLQDQLSAGTISLSQQLTVLGQSSVLSPARTDAVTASRPFTANDRALGRSHWSKRTKNNKPRFQVTFRLPSFLKARIFDIAISQAQCGWSIYLRTFNHVPDTSLIFRYCRSGNLEGVRRLIESGKATLLDATYGSGFTGDDRWRTLVEDAAENGQLEVCKWLLSQTTYPDHGRRLSHALSWYSLVNDGATGEMYRLFLQDPDIDTNMTDNIRLGVARNIWLQLCRRVEPLEVVLQNQLPGFDSRTFEERFELASRLTRLDATAFLRCVGMQAMDPRLALLRNNSGQTVLHCVASHNLERHKDWLDIGLGVLKNGADPSMIADASNYGPEEWLVTPLLHYLQVHRWKSPRDFIRMLHRVHTWAEMIQQAGLDLFQYGVRESGIWRDLGVQALEKRGGWGAQVTGLIYGPAPEDWSLTIVHHWTIDVYKLHLLPGAFSDKPRLPDKIAWLPTELERDEGCWTRIERRQRVTEAVDLRQVPFYQRQPFINIVNGSQDDSGPVMLMEYRASRVTGGTRTRSCSQPPCRGRRALPPVRDSDGRAWIDYHFCLLNSRWRVGGTDRVLEGPPIADFPAATWAVDVRNCLRGACSDTPTSFLQGGRWKSGSFLAEIVDCQDESQYHSFTEQNRRSEESLRHKGTWDCPQGCGNLDIGRLNVPLPLRPFHPHRRYVDEEEDD</sequence>
<dbReference type="EMBL" id="LVKK01000024">
    <property type="protein sequence ID" value="OAG41383.1"/>
    <property type="molecule type" value="Genomic_DNA"/>
</dbReference>
<gene>
    <name evidence="1" type="ORF">AYO21_04325</name>
</gene>
<reference evidence="1 2" key="1">
    <citation type="submission" date="2016-03" db="EMBL/GenBank/DDBJ databases">
        <title>Draft genome sequence of the Fonsecaea monophora CBS 269.37.</title>
        <authorList>
            <person name="Bombassaro A."/>
            <person name="Vinicius W.A."/>
            <person name="De Hoog S."/>
            <person name="Sun J."/>
            <person name="Souza E.M."/>
            <person name="Raittz R.T."/>
            <person name="Costa F."/>
            <person name="Leao A.C."/>
            <person name="Tadra-Sfeir M.Z."/>
            <person name="Baura V."/>
            <person name="Balsanelli E."/>
            <person name="Pedrosa F.O."/>
            <person name="Moreno L.F."/>
            <person name="Steffens M.B."/>
            <person name="Xi L."/>
            <person name="Bocca A.L."/>
            <person name="Felipe M.S."/>
            <person name="Teixeira M."/>
            <person name="Telles Filho F.Q."/>
            <person name="Azevedo C.M."/>
            <person name="Gomes R."/>
            <person name="Vicente V.A."/>
        </authorList>
    </citation>
    <scope>NUCLEOTIDE SEQUENCE [LARGE SCALE GENOMIC DNA]</scope>
    <source>
        <strain evidence="1 2">CBS 269.37</strain>
    </source>
</reference>
<dbReference type="SUPFAM" id="SSF140860">
    <property type="entry name" value="Pseudo ankyrin repeat-like"/>
    <property type="match status" value="1"/>
</dbReference>
<accession>A0A177FAS8</accession>
<dbReference type="Proteomes" id="UP000077002">
    <property type="component" value="Unassembled WGS sequence"/>
</dbReference>
<dbReference type="RefSeq" id="XP_022513335.1">
    <property type="nucleotide sequence ID" value="XM_022654298.1"/>
</dbReference>
<dbReference type="InterPro" id="IPR036770">
    <property type="entry name" value="Ankyrin_rpt-contain_sf"/>
</dbReference>
<proteinExistence type="predicted"/>
<evidence type="ECO:0000313" key="2">
    <source>
        <dbReference type="Proteomes" id="UP000077002"/>
    </source>
</evidence>
<dbReference type="AlphaFoldDB" id="A0A177FAS8"/>
<protein>
    <recommendedName>
        <fullName evidence="3">Fungal N-terminal domain-containing protein</fullName>
    </recommendedName>
</protein>
<evidence type="ECO:0008006" key="3">
    <source>
        <dbReference type="Google" id="ProtNLM"/>
    </source>
</evidence>
<evidence type="ECO:0000313" key="1">
    <source>
        <dbReference type="EMBL" id="OAG41383.1"/>
    </source>
</evidence>
<name>A0A177FAS8_9EURO</name>
<keyword evidence="2" id="KW-1185">Reference proteome</keyword>
<dbReference type="OrthoDB" id="3200163at2759"/>
<dbReference type="GeneID" id="34599495"/>
<dbReference type="Gene3D" id="1.25.40.20">
    <property type="entry name" value="Ankyrin repeat-containing domain"/>
    <property type="match status" value="1"/>
</dbReference>
<organism evidence="1 2">
    <name type="scientific">Fonsecaea monophora</name>
    <dbReference type="NCBI Taxonomy" id="254056"/>
    <lineage>
        <taxon>Eukaryota</taxon>
        <taxon>Fungi</taxon>
        <taxon>Dikarya</taxon>
        <taxon>Ascomycota</taxon>
        <taxon>Pezizomycotina</taxon>
        <taxon>Eurotiomycetes</taxon>
        <taxon>Chaetothyriomycetidae</taxon>
        <taxon>Chaetothyriales</taxon>
        <taxon>Herpotrichiellaceae</taxon>
        <taxon>Fonsecaea</taxon>
    </lineage>
</organism>